<dbReference type="Proteomes" id="UP000827788">
    <property type="component" value="Segment"/>
</dbReference>
<keyword evidence="2" id="KW-1185">Reference proteome</keyword>
<proteinExistence type="predicted"/>
<gene>
    <name evidence="1" type="ORF">pEaSNUABM32_00219</name>
</gene>
<name>A0AAE7XKQ9_9CAUD</name>
<dbReference type="EMBL" id="MZ443774">
    <property type="protein sequence ID" value="QZE57092.1"/>
    <property type="molecule type" value="Genomic_DNA"/>
</dbReference>
<sequence>MNNLAHSIIQSFAGKSCSVEVRDVPYPYMGFLQMRAAPSILVDAPHFFVSQTDVNDFEIVYFGPDEYRGNSQVESFQIRSLSELGWALDELEDRTKPHVIIAQLSHLGKDCPAAFRMIAGVLEDGDMWDEQVIVSVELAENWRPATFEQTEGRACRGHTAQVHVNHIVDSLY</sequence>
<reference evidence="1 2" key="1">
    <citation type="submission" date="2021-06" db="EMBL/GenBank/DDBJ databases">
        <title>Complete genome sequence of Erwinia phage pEa_SNUABM_32.</title>
        <authorList>
            <person name="Kim S.G."/>
            <person name="Park S.C."/>
        </authorList>
    </citation>
    <scope>NUCLEOTIDE SEQUENCE [LARGE SCALE GENOMIC DNA]</scope>
</reference>
<organism evidence="1 2">
    <name type="scientific">Erwinia phage pEa_SNUABM_32</name>
    <dbReference type="NCBI Taxonomy" id="2869555"/>
    <lineage>
        <taxon>Viruses</taxon>
        <taxon>Duplodnaviria</taxon>
        <taxon>Heunggongvirae</taxon>
        <taxon>Uroviricota</taxon>
        <taxon>Caudoviricetes</taxon>
        <taxon>Alexandravirus</taxon>
        <taxon>Alexandravirus SNUABM32</taxon>
    </lineage>
</organism>
<evidence type="ECO:0000313" key="2">
    <source>
        <dbReference type="Proteomes" id="UP000827788"/>
    </source>
</evidence>
<protein>
    <submittedName>
        <fullName evidence="1">Uncharacterized protein</fullName>
    </submittedName>
</protein>
<evidence type="ECO:0000313" key="1">
    <source>
        <dbReference type="EMBL" id="QZE57092.1"/>
    </source>
</evidence>
<accession>A0AAE7XKQ9</accession>